<name>A0AAD7NMA3_9AGAR</name>
<dbReference type="AlphaFoldDB" id="A0AAD7NMA3"/>
<keyword evidence="2" id="KW-1185">Reference proteome</keyword>
<dbReference type="EMBL" id="JARJLG010000032">
    <property type="protein sequence ID" value="KAJ7766489.1"/>
    <property type="molecule type" value="Genomic_DNA"/>
</dbReference>
<sequence>MISSFDLHFWNSKSELQKCDDEMAAGRLPNFDTLLSGLRRILPDQISWYTDYFKQLDDLSSRTPTALTNWSFWWLEQVQILLNHSERCLNEHRHRNVCAFLRASLGSSNQANPILYEFHSTFAILRSGVSLLSSLSVEMYSDLLQEIGKLDGTEKDLRRGHNTDVLELVLPLLFPMAGDSESRPYISLAAADTLISHFSACLSDPEAFAVASAQCHSCHLFGALTGYLLAGCPGSSNAETTLEVMCGLDHWVTLDSVDLEFLLSWIQSLPHPLPTAFALIKYHALRALVNKHCRIRNDRLEKEGILGYAPESQDDFEAKMRLLRRDPERELVKIPLLSRAVSENMPPTQADWDTSYSFLSHPLLSTSSLDNVLEADPNFDFRACDDDVERGAQYLNLLGFPTPQGSFTPNSLKPAVPRRCHTWRLEQCNRLRGIRWAPGRPLLIQITKLV</sequence>
<evidence type="ECO:0000313" key="2">
    <source>
        <dbReference type="Proteomes" id="UP001215280"/>
    </source>
</evidence>
<accession>A0AAD7NMA3</accession>
<comment type="caution">
    <text evidence="1">The sequence shown here is derived from an EMBL/GenBank/DDBJ whole genome shotgun (WGS) entry which is preliminary data.</text>
</comment>
<evidence type="ECO:0000313" key="1">
    <source>
        <dbReference type="EMBL" id="KAJ7766489.1"/>
    </source>
</evidence>
<protein>
    <submittedName>
        <fullName evidence="1">Uncharacterized protein</fullName>
    </submittedName>
</protein>
<proteinExistence type="predicted"/>
<gene>
    <name evidence="1" type="ORF">DFH07DRAFT_343703</name>
</gene>
<organism evidence="1 2">
    <name type="scientific">Mycena maculata</name>
    <dbReference type="NCBI Taxonomy" id="230809"/>
    <lineage>
        <taxon>Eukaryota</taxon>
        <taxon>Fungi</taxon>
        <taxon>Dikarya</taxon>
        <taxon>Basidiomycota</taxon>
        <taxon>Agaricomycotina</taxon>
        <taxon>Agaricomycetes</taxon>
        <taxon>Agaricomycetidae</taxon>
        <taxon>Agaricales</taxon>
        <taxon>Marasmiineae</taxon>
        <taxon>Mycenaceae</taxon>
        <taxon>Mycena</taxon>
    </lineage>
</organism>
<reference evidence="1" key="1">
    <citation type="submission" date="2023-03" db="EMBL/GenBank/DDBJ databases">
        <title>Massive genome expansion in bonnet fungi (Mycena s.s.) driven by repeated elements and novel gene families across ecological guilds.</title>
        <authorList>
            <consortium name="Lawrence Berkeley National Laboratory"/>
            <person name="Harder C.B."/>
            <person name="Miyauchi S."/>
            <person name="Viragh M."/>
            <person name="Kuo A."/>
            <person name="Thoen E."/>
            <person name="Andreopoulos B."/>
            <person name="Lu D."/>
            <person name="Skrede I."/>
            <person name="Drula E."/>
            <person name="Henrissat B."/>
            <person name="Morin E."/>
            <person name="Kohler A."/>
            <person name="Barry K."/>
            <person name="LaButti K."/>
            <person name="Morin E."/>
            <person name="Salamov A."/>
            <person name="Lipzen A."/>
            <person name="Mereny Z."/>
            <person name="Hegedus B."/>
            <person name="Baldrian P."/>
            <person name="Stursova M."/>
            <person name="Weitz H."/>
            <person name="Taylor A."/>
            <person name="Grigoriev I.V."/>
            <person name="Nagy L.G."/>
            <person name="Martin F."/>
            <person name="Kauserud H."/>
        </authorList>
    </citation>
    <scope>NUCLEOTIDE SEQUENCE</scope>
    <source>
        <strain evidence="1">CBHHK188m</strain>
    </source>
</reference>
<dbReference type="Proteomes" id="UP001215280">
    <property type="component" value="Unassembled WGS sequence"/>
</dbReference>